<name>A0A9N8Q1G6_CHRIL</name>
<evidence type="ECO:0000313" key="3">
    <source>
        <dbReference type="Proteomes" id="UP001154114"/>
    </source>
</evidence>
<dbReference type="Gene3D" id="1.10.20.10">
    <property type="entry name" value="Histone, subunit A"/>
    <property type="match status" value="1"/>
</dbReference>
<evidence type="ECO:0000256" key="1">
    <source>
        <dbReference type="SAM" id="MobiDB-lite"/>
    </source>
</evidence>
<organism evidence="2 3">
    <name type="scientific">Chrysodeixis includens</name>
    <name type="common">Soybean looper</name>
    <name type="synonym">Pseudoplusia includens</name>
    <dbReference type="NCBI Taxonomy" id="689277"/>
    <lineage>
        <taxon>Eukaryota</taxon>
        <taxon>Metazoa</taxon>
        <taxon>Ecdysozoa</taxon>
        <taxon>Arthropoda</taxon>
        <taxon>Hexapoda</taxon>
        <taxon>Insecta</taxon>
        <taxon>Pterygota</taxon>
        <taxon>Neoptera</taxon>
        <taxon>Endopterygota</taxon>
        <taxon>Lepidoptera</taxon>
        <taxon>Glossata</taxon>
        <taxon>Ditrysia</taxon>
        <taxon>Noctuoidea</taxon>
        <taxon>Noctuidae</taxon>
        <taxon>Plusiinae</taxon>
        <taxon>Chrysodeixis</taxon>
    </lineage>
</organism>
<dbReference type="GO" id="GO:0046982">
    <property type="term" value="F:protein heterodimerization activity"/>
    <property type="evidence" value="ECO:0007669"/>
    <property type="project" value="InterPro"/>
</dbReference>
<dbReference type="EMBL" id="LR824022">
    <property type="protein sequence ID" value="CAD0203466.1"/>
    <property type="molecule type" value="Genomic_DNA"/>
</dbReference>
<feature type="region of interest" description="Disordered" evidence="1">
    <location>
        <begin position="1"/>
        <end position="32"/>
    </location>
</feature>
<dbReference type="AlphaFoldDB" id="A0A9N8Q1G6"/>
<proteinExistence type="predicted"/>
<dbReference type="Proteomes" id="UP001154114">
    <property type="component" value="Chromosome 19"/>
</dbReference>
<accession>A0A9N8Q1G6</accession>
<sequence length="182" mass="20859">MPPKTSGKAAKKSGKAQKNISKTDKKKKKHKRKESYAIYIYKVLKQLPRHRASRLAHYNEIDHHLEESRLLASPAPRRAHRTPSVKNTKAVTKLPPAQVRARWSIIIVRRRRCCVSPDVIVRVCDSRVISYGGIACVYTCRIIYCTSCNNIMMMRCNDIITDARAYTQVDSRQTDKSGGYER</sequence>
<protein>
    <submittedName>
        <fullName evidence="2">Uncharacterized protein</fullName>
    </submittedName>
</protein>
<dbReference type="SUPFAM" id="SSF47113">
    <property type="entry name" value="Histone-fold"/>
    <property type="match status" value="1"/>
</dbReference>
<gene>
    <name evidence="2" type="ORF">CINC_LOCUS5118</name>
</gene>
<dbReference type="InterPro" id="IPR009072">
    <property type="entry name" value="Histone-fold"/>
</dbReference>
<keyword evidence="3" id="KW-1185">Reference proteome</keyword>
<evidence type="ECO:0000313" key="2">
    <source>
        <dbReference type="EMBL" id="CAD0203466.1"/>
    </source>
</evidence>
<reference evidence="2" key="1">
    <citation type="submission" date="2021-12" db="EMBL/GenBank/DDBJ databases">
        <authorList>
            <person name="King R."/>
        </authorList>
    </citation>
    <scope>NUCLEOTIDE SEQUENCE</scope>
</reference>